<proteinExistence type="inferred from homology"/>
<sequence length="188" mass="20977">MAAYGLANSLTFVSLMVIWFAIAHANVVEVGGEMGWVVPRDTSDDVYNHWASLNRFQVGDTIHFKYKNDSVMVVVEEDYNNCNSTHPIFFSNNGNTRYELDRPGLFYFISGEEGHCDLGQKMIIKVLNLPNDISPTESPSDKAPSPLPPLSPPSQPERSGTIVRIRDFNKMASVFGFFSLMFSGFLLG</sequence>
<evidence type="ECO:0000256" key="9">
    <source>
        <dbReference type="ARBA" id="ARBA00037868"/>
    </source>
</evidence>
<name>A0A9Q0HQT6_9POAL</name>
<dbReference type="GO" id="GO:0098552">
    <property type="term" value="C:side of membrane"/>
    <property type="evidence" value="ECO:0007669"/>
    <property type="project" value="UniProtKB-KW"/>
</dbReference>
<feature type="region of interest" description="Disordered" evidence="10">
    <location>
        <begin position="134"/>
        <end position="159"/>
    </location>
</feature>
<reference evidence="13" key="1">
    <citation type="journal article" date="2022" name="Cell">
        <title>Repeat-based holocentromeres influence genome architecture and karyotype evolution.</title>
        <authorList>
            <person name="Hofstatter P.G."/>
            <person name="Thangavel G."/>
            <person name="Lux T."/>
            <person name="Neumann P."/>
            <person name="Vondrak T."/>
            <person name="Novak P."/>
            <person name="Zhang M."/>
            <person name="Costa L."/>
            <person name="Castellani M."/>
            <person name="Scott A."/>
            <person name="Toegelov H."/>
            <person name="Fuchs J."/>
            <person name="Mata-Sucre Y."/>
            <person name="Dias Y."/>
            <person name="Vanzela A.L.L."/>
            <person name="Huettel B."/>
            <person name="Almeida C.C.S."/>
            <person name="Simkova H."/>
            <person name="Souza G."/>
            <person name="Pedrosa-Harand A."/>
            <person name="Macas J."/>
            <person name="Mayer K.F.X."/>
            <person name="Houben A."/>
            <person name="Marques A."/>
        </authorList>
    </citation>
    <scope>NUCLEOTIDE SEQUENCE</scope>
    <source>
        <strain evidence="13">RhyBre1mFocal</strain>
    </source>
</reference>
<dbReference type="PANTHER" id="PTHR33021">
    <property type="entry name" value="BLUE COPPER PROTEIN"/>
    <property type="match status" value="1"/>
</dbReference>
<keyword evidence="7" id="KW-0449">Lipoprotein</keyword>
<accession>A0A9Q0HQT6</accession>
<keyword evidence="3" id="KW-0732">Signal</keyword>
<evidence type="ECO:0000313" key="13">
    <source>
        <dbReference type="EMBL" id="KAJ1694530.1"/>
    </source>
</evidence>
<evidence type="ECO:0000256" key="4">
    <source>
        <dbReference type="ARBA" id="ARBA00023136"/>
    </source>
</evidence>
<dbReference type="AlphaFoldDB" id="A0A9Q0HQT6"/>
<evidence type="ECO:0000256" key="5">
    <source>
        <dbReference type="ARBA" id="ARBA00023157"/>
    </source>
</evidence>
<evidence type="ECO:0000259" key="12">
    <source>
        <dbReference type="PROSITE" id="PS51485"/>
    </source>
</evidence>
<dbReference type="Proteomes" id="UP001151287">
    <property type="component" value="Unassembled WGS sequence"/>
</dbReference>
<evidence type="ECO:0000256" key="6">
    <source>
        <dbReference type="ARBA" id="ARBA00023180"/>
    </source>
</evidence>
<keyword evidence="11" id="KW-0812">Transmembrane</keyword>
<feature type="transmembrane region" description="Helical" evidence="11">
    <location>
        <begin position="6"/>
        <end position="27"/>
    </location>
</feature>
<comment type="caution">
    <text evidence="13">The sequence shown here is derived from an EMBL/GenBank/DDBJ whole genome shotgun (WGS) entry which is preliminary data.</text>
</comment>
<evidence type="ECO:0000256" key="7">
    <source>
        <dbReference type="ARBA" id="ARBA00023288"/>
    </source>
</evidence>
<evidence type="ECO:0000313" key="14">
    <source>
        <dbReference type="Proteomes" id="UP001151287"/>
    </source>
</evidence>
<feature type="transmembrane region" description="Helical" evidence="11">
    <location>
        <begin position="168"/>
        <end position="187"/>
    </location>
</feature>
<dbReference type="CDD" id="cd11019">
    <property type="entry name" value="OsENODL1_like"/>
    <property type="match status" value="1"/>
</dbReference>
<dbReference type="SUPFAM" id="SSF49503">
    <property type="entry name" value="Cupredoxins"/>
    <property type="match status" value="1"/>
</dbReference>
<dbReference type="InterPro" id="IPR008972">
    <property type="entry name" value="Cupredoxin"/>
</dbReference>
<comment type="similarity">
    <text evidence="8">Belongs to the early nodulin-like (ENODL) family.</text>
</comment>
<keyword evidence="14" id="KW-1185">Reference proteome</keyword>
<feature type="domain" description="Phytocyanin" evidence="12">
    <location>
        <begin position="26"/>
        <end position="128"/>
    </location>
</feature>
<evidence type="ECO:0000256" key="1">
    <source>
        <dbReference type="ARBA" id="ARBA00004589"/>
    </source>
</evidence>
<dbReference type="PROSITE" id="PS51485">
    <property type="entry name" value="PHYTOCYANIN"/>
    <property type="match status" value="1"/>
</dbReference>
<dbReference type="PANTHER" id="PTHR33021:SF289">
    <property type="entry name" value="EARLY NODULIN-LIKE PROTEIN 5-RELATED"/>
    <property type="match status" value="1"/>
</dbReference>
<keyword evidence="11" id="KW-1133">Transmembrane helix</keyword>
<gene>
    <name evidence="13" type="ORF">LUZ63_011228</name>
</gene>
<dbReference type="InterPro" id="IPR039391">
    <property type="entry name" value="Phytocyanin-like"/>
</dbReference>
<evidence type="ECO:0000256" key="3">
    <source>
        <dbReference type="ARBA" id="ARBA00022729"/>
    </source>
</evidence>
<keyword evidence="4 11" id="KW-0472">Membrane</keyword>
<evidence type="ECO:0000256" key="10">
    <source>
        <dbReference type="SAM" id="MobiDB-lite"/>
    </source>
</evidence>
<dbReference type="InterPro" id="IPR041846">
    <property type="entry name" value="ENL_dom"/>
</dbReference>
<organism evidence="13 14">
    <name type="scientific">Rhynchospora breviuscula</name>
    <dbReference type="NCBI Taxonomy" id="2022672"/>
    <lineage>
        <taxon>Eukaryota</taxon>
        <taxon>Viridiplantae</taxon>
        <taxon>Streptophyta</taxon>
        <taxon>Embryophyta</taxon>
        <taxon>Tracheophyta</taxon>
        <taxon>Spermatophyta</taxon>
        <taxon>Magnoliopsida</taxon>
        <taxon>Liliopsida</taxon>
        <taxon>Poales</taxon>
        <taxon>Cyperaceae</taxon>
        <taxon>Cyperoideae</taxon>
        <taxon>Rhynchosporeae</taxon>
        <taxon>Rhynchospora</taxon>
    </lineage>
</organism>
<keyword evidence="2" id="KW-0336">GPI-anchor</keyword>
<protein>
    <recommendedName>
        <fullName evidence="12">Phytocyanin domain-containing protein</fullName>
    </recommendedName>
</protein>
<evidence type="ECO:0000256" key="2">
    <source>
        <dbReference type="ARBA" id="ARBA00022622"/>
    </source>
</evidence>
<evidence type="ECO:0000256" key="11">
    <source>
        <dbReference type="SAM" id="Phobius"/>
    </source>
</evidence>
<feature type="compositionally biased region" description="Pro residues" evidence="10">
    <location>
        <begin position="145"/>
        <end position="155"/>
    </location>
</feature>
<keyword evidence="6" id="KW-0325">Glycoprotein</keyword>
<dbReference type="EMBL" id="JAMQYH010000003">
    <property type="protein sequence ID" value="KAJ1694530.1"/>
    <property type="molecule type" value="Genomic_DNA"/>
</dbReference>
<evidence type="ECO:0000256" key="8">
    <source>
        <dbReference type="ARBA" id="ARBA00035011"/>
    </source>
</evidence>
<comment type="subcellular location">
    <subcellularLocation>
        <location evidence="9">Endomembrane system</location>
        <topology evidence="9">Lipid-anchor</topology>
    </subcellularLocation>
    <subcellularLocation>
        <location evidence="1">Membrane</location>
        <topology evidence="1">Lipid-anchor</topology>
        <topology evidence="1">GPI-anchor</topology>
    </subcellularLocation>
</comment>
<dbReference type="GO" id="GO:0012505">
    <property type="term" value="C:endomembrane system"/>
    <property type="evidence" value="ECO:0007669"/>
    <property type="project" value="UniProtKB-SubCell"/>
</dbReference>
<dbReference type="Gene3D" id="2.60.40.420">
    <property type="entry name" value="Cupredoxins - blue copper proteins"/>
    <property type="match status" value="1"/>
</dbReference>
<keyword evidence="5" id="KW-1015">Disulfide bond</keyword>
<dbReference type="FunFam" id="2.60.40.420:FF:000010">
    <property type="entry name" value="Early nodulin-like protein 1"/>
    <property type="match status" value="1"/>
</dbReference>
<dbReference type="GO" id="GO:0005886">
    <property type="term" value="C:plasma membrane"/>
    <property type="evidence" value="ECO:0007669"/>
    <property type="project" value="TreeGrafter"/>
</dbReference>
<dbReference type="Pfam" id="PF02298">
    <property type="entry name" value="Cu_bind_like"/>
    <property type="match status" value="1"/>
</dbReference>
<dbReference type="InterPro" id="IPR003245">
    <property type="entry name" value="Phytocyanin_dom"/>
</dbReference>
<dbReference type="OrthoDB" id="959565at2759"/>
<dbReference type="GO" id="GO:0009055">
    <property type="term" value="F:electron transfer activity"/>
    <property type="evidence" value="ECO:0007669"/>
    <property type="project" value="InterPro"/>
</dbReference>